<dbReference type="Pfam" id="PF13361">
    <property type="entry name" value="UvrD_C"/>
    <property type="match status" value="1"/>
</dbReference>
<comment type="catalytic activity">
    <reaction evidence="8">
        <text>Couples ATP hydrolysis with the unwinding of duplex DNA by translocating in the 3'-5' direction.</text>
        <dbReference type="EC" id="5.6.2.4"/>
    </reaction>
</comment>
<evidence type="ECO:0000256" key="9">
    <source>
        <dbReference type="ARBA" id="ARBA00034808"/>
    </source>
</evidence>
<dbReference type="InterPro" id="IPR027417">
    <property type="entry name" value="P-loop_NTPase"/>
</dbReference>
<dbReference type="GO" id="GO:0005829">
    <property type="term" value="C:cytosol"/>
    <property type="evidence" value="ECO:0007669"/>
    <property type="project" value="TreeGrafter"/>
</dbReference>
<dbReference type="PROSITE" id="PS51217">
    <property type="entry name" value="UVRD_HELICASE_CTER"/>
    <property type="match status" value="1"/>
</dbReference>
<dbReference type="Gene3D" id="1.10.486.10">
    <property type="entry name" value="PCRA, domain 4"/>
    <property type="match status" value="1"/>
</dbReference>
<dbReference type="GO" id="GO:0016887">
    <property type="term" value="F:ATP hydrolysis activity"/>
    <property type="evidence" value="ECO:0007669"/>
    <property type="project" value="RHEA"/>
</dbReference>
<dbReference type="GO" id="GO:0000725">
    <property type="term" value="P:recombinational repair"/>
    <property type="evidence" value="ECO:0007669"/>
    <property type="project" value="TreeGrafter"/>
</dbReference>
<keyword evidence="2 11" id="KW-0547">Nucleotide-binding</keyword>
<dbReference type="EC" id="5.6.2.4" evidence="9"/>
<feature type="domain" description="UvrD-like helicase C-terminal" evidence="13">
    <location>
        <begin position="293"/>
        <end position="554"/>
    </location>
</feature>
<comment type="caution">
    <text evidence="14">The sequence shown here is derived from an EMBL/GenBank/DDBJ whole genome shotgun (WGS) entry which is preliminary data.</text>
</comment>
<evidence type="ECO:0000256" key="6">
    <source>
        <dbReference type="ARBA" id="ARBA00023125"/>
    </source>
</evidence>
<comment type="catalytic activity">
    <reaction evidence="10">
        <text>ATP + H2O = ADP + phosphate + H(+)</text>
        <dbReference type="Rhea" id="RHEA:13065"/>
        <dbReference type="ChEBI" id="CHEBI:15377"/>
        <dbReference type="ChEBI" id="CHEBI:15378"/>
        <dbReference type="ChEBI" id="CHEBI:30616"/>
        <dbReference type="ChEBI" id="CHEBI:43474"/>
        <dbReference type="ChEBI" id="CHEBI:456216"/>
        <dbReference type="EC" id="5.6.2.4"/>
    </reaction>
</comment>
<dbReference type="EMBL" id="PFWF01000087">
    <property type="protein sequence ID" value="PJA64231.1"/>
    <property type="molecule type" value="Genomic_DNA"/>
</dbReference>
<dbReference type="InterPro" id="IPR013986">
    <property type="entry name" value="DExx_box_DNA_helicase_dom_sf"/>
</dbReference>
<keyword evidence="7" id="KW-0413">Isomerase</keyword>
<dbReference type="GO" id="GO:0005524">
    <property type="term" value="F:ATP binding"/>
    <property type="evidence" value="ECO:0007669"/>
    <property type="project" value="UniProtKB-UniRule"/>
</dbReference>
<evidence type="ECO:0000259" key="12">
    <source>
        <dbReference type="PROSITE" id="PS51198"/>
    </source>
</evidence>
<dbReference type="Gene3D" id="3.40.50.300">
    <property type="entry name" value="P-loop containing nucleotide triphosphate hydrolases"/>
    <property type="match status" value="2"/>
</dbReference>
<dbReference type="CDD" id="cd17932">
    <property type="entry name" value="DEXQc_UvrD"/>
    <property type="match status" value="1"/>
</dbReference>
<evidence type="ECO:0000256" key="10">
    <source>
        <dbReference type="ARBA" id="ARBA00048988"/>
    </source>
</evidence>
<evidence type="ECO:0000256" key="11">
    <source>
        <dbReference type="PROSITE-ProRule" id="PRU00560"/>
    </source>
</evidence>
<dbReference type="SUPFAM" id="SSF52540">
    <property type="entry name" value="P-loop containing nucleoside triphosphate hydrolases"/>
    <property type="match status" value="1"/>
</dbReference>
<evidence type="ECO:0000259" key="13">
    <source>
        <dbReference type="PROSITE" id="PS51217"/>
    </source>
</evidence>
<gene>
    <name evidence="14" type="ORF">CO159_04155</name>
</gene>
<organism evidence="14 15">
    <name type="scientific">Candidatus Portnoybacteria bacterium CG_4_9_14_3_um_filter_40_10</name>
    <dbReference type="NCBI Taxonomy" id="1974804"/>
    <lineage>
        <taxon>Bacteria</taxon>
        <taxon>Candidatus Portnoyibacteriota</taxon>
    </lineage>
</organism>
<keyword evidence="3 11" id="KW-0378">Hydrolase</keyword>
<dbReference type="PANTHER" id="PTHR11070">
    <property type="entry name" value="UVRD / RECB / PCRA DNA HELICASE FAMILY MEMBER"/>
    <property type="match status" value="1"/>
</dbReference>
<evidence type="ECO:0000256" key="8">
    <source>
        <dbReference type="ARBA" id="ARBA00034617"/>
    </source>
</evidence>
<feature type="binding site" evidence="11">
    <location>
        <begin position="27"/>
        <end position="34"/>
    </location>
    <ligand>
        <name>ATP</name>
        <dbReference type="ChEBI" id="CHEBI:30616"/>
    </ligand>
</feature>
<evidence type="ECO:0000313" key="14">
    <source>
        <dbReference type="EMBL" id="PJA64231.1"/>
    </source>
</evidence>
<sequence>MTQILESLNPKQREAVMTTEGPLLVVAGPGSGKTKVLTHRIAYLIQQGIAPQNILAVTFTNKAANEMKERVQKLLARNRFAKPGTPAHLPTLGTFHSVCARLLRSEASFIGFKKDFVIFDDKDSLALIKKVMNELEISDDQFNPQSIQNTISSAKNELIGPEFFSQNAQGYFQEVVAKVFGAYQTKLKKANAMDFDDLLSKTVELFSSHREILENYQNKFKYILVDEYQDTNHSQYVLINLLAQKYRNICAVGDFDQSIYSFRGADFRNILNFEKDYPQARLVFLEENYRSTKNILEAAHSIIIKNANRKEKNLFTQNAAGNPVVLFSAKDEQDEGTFVIEQINRLKKQEGLSFKDFTVLYRTNAQSRAIEESFLRYGFPYKVIGTFKFYERKEIKDLLSYLRFLQNPLDLLSLERIINLPPRGLGKFSAEEYLKIEKISLSQFTPKKLKALENFQNLISDLRQTAKILPLSQTLKQIIEKTALRDYLRNGTEEGESRWENVNELFTVTKKYDPFTPGEGLTAFLEEAALLSNHDEVETEKDVANLMTLHCAKGLEFPVVFIIGCEEGLFPHSRSMLDAWQMEEERRLCYVGVTRAKQHLYLTWAQQRNLYGSIQVNPPSRFLFDIPKNLIDLQGEEGGLNEYDF</sequence>
<evidence type="ECO:0000256" key="4">
    <source>
        <dbReference type="ARBA" id="ARBA00022806"/>
    </source>
</evidence>
<dbReference type="Gene3D" id="1.10.10.160">
    <property type="match status" value="1"/>
</dbReference>
<evidence type="ECO:0000256" key="3">
    <source>
        <dbReference type="ARBA" id="ARBA00022801"/>
    </source>
</evidence>
<dbReference type="GO" id="GO:0003677">
    <property type="term" value="F:DNA binding"/>
    <property type="evidence" value="ECO:0007669"/>
    <property type="project" value="UniProtKB-KW"/>
</dbReference>
<proteinExistence type="inferred from homology"/>
<dbReference type="AlphaFoldDB" id="A0A2M7YML3"/>
<dbReference type="FunFam" id="1.10.10.160:FF:000001">
    <property type="entry name" value="ATP-dependent DNA helicase"/>
    <property type="match status" value="1"/>
</dbReference>
<comment type="similarity">
    <text evidence="1">Belongs to the helicase family. UvrD subfamily.</text>
</comment>
<evidence type="ECO:0000256" key="1">
    <source>
        <dbReference type="ARBA" id="ARBA00009922"/>
    </source>
</evidence>
<evidence type="ECO:0000256" key="7">
    <source>
        <dbReference type="ARBA" id="ARBA00023235"/>
    </source>
</evidence>
<protein>
    <recommendedName>
        <fullName evidence="9">DNA 3'-5' helicase</fullName>
        <ecNumber evidence="9">5.6.2.4</ecNumber>
    </recommendedName>
</protein>
<dbReference type="CDD" id="cd18807">
    <property type="entry name" value="SF1_C_UvrD"/>
    <property type="match status" value="1"/>
</dbReference>
<dbReference type="InterPro" id="IPR014017">
    <property type="entry name" value="DNA_helicase_UvrD-like_C"/>
</dbReference>
<dbReference type="InterPro" id="IPR000212">
    <property type="entry name" value="DNA_helicase_UvrD/REP"/>
</dbReference>
<name>A0A2M7YML3_9BACT</name>
<dbReference type="GO" id="GO:0033202">
    <property type="term" value="C:DNA helicase complex"/>
    <property type="evidence" value="ECO:0007669"/>
    <property type="project" value="TreeGrafter"/>
</dbReference>
<dbReference type="PROSITE" id="PS51198">
    <property type="entry name" value="UVRD_HELICASE_ATP_BIND"/>
    <property type="match status" value="1"/>
</dbReference>
<dbReference type="InterPro" id="IPR014016">
    <property type="entry name" value="UvrD-like_ATP-bd"/>
</dbReference>
<evidence type="ECO:0000256" key="2">
    <source>
        <dbReference type="ARBA" id="ARBA00022741"/>
    </source>
</evidence>
<keyword evidence="4 11" id="KW-0347">Helicase</keyword>
<keyword evidence="6" id="KW-0238">DNA-binding</keyword>
<dbReference type="GO" id="GO:0043138">
    <property type="term" value="F:3'-5' DNA helicase activity"/>
    <property type="evidence" value="ECO:0007669"/>
    <property type="project" value="UniProtKB-EC"/>
</dbReference>
<accession>A0A2M7YML3</accession>
<evidence type="ECO:0000256" key="5">
    <source>
        <dbReference type="ARBA" id="ARBA00022840"/>
    </source>
</evidence>
<dbReference type="Proteomes" id="UP000230434">
    <property type="component" value="Unassembled WGS sequence"/>
</dbReference>
<keyword evidence="5 11" id="KW-0067">ATP-binding</keyword>
<evidence type="ECO:0000313" key="15">
    <source>
        <dbReference type="Proteomes" id="UP000230434"/>
    </source>
</evidence>
<dbReference type="PANTHER" id="PTHR11070:SF2">
    <property type="entry name" value="ATP-DEPENDENT DNA HELICASE SRS2"/>
    <property type="match status" value="1"/>
</dbReference>
<dbReference type="Pfam" id="PF00580">
    <property type="entry name" value="UvrD-helicase"/>
    <property type="match status" value="1"/>
</dbReference>
<feature type="domain" description="UvrD-like helicase ATP-binding" evidence="12">
    <location>
        <begin position="6"/>
        <end position="292"/>
    </location>
</feature>
<dbReference type="GO" id="GO:0009314">
    <property type="term" value="P:response to radiation"/>
    <property type="evidence" value="ECO:0007669"/>
    <property type="project" value="UniProtKB-ARBA"/>
</dbReference>
<reference evidence="15" key="1">
    <citation type="submission" date="2017-09" db="EMBL/GenBank/DDBJ databases">
        <title>Depth-based differentiation of microbial function through sediment-hosted aquifers and enrichment of novel symbionts in the deep terrestrial subsurface.</title>
        <authorList>
            <person name="Probst A.J."/>
            <person name="Ladd B."/>
            <person name="Jarett J.K."/>
            <person name="Geller-Mcgrath D.E."/>
            <person name="Sieber C.M.K."/>
            <person name="Emerson J.B."/>
            <person name="Anantharaman K."/>
            <person name="Thomas B.C."/>
            <person name="Malmstrom R."/>
            <person name="Stieglmeier M."/>
            <person name="Klingl A."/>
            <person name="Woyke T."/>
            <person name="Ryan C.M."/>
            <person name="Banfield J.F."/>
        </authorList>
    </citation>
    <scope>NUCLEOTIDE SEQUENCE [LARGE SCALE GENOMIC DNA]</scope>
</reference>